<sequence>MPRALVLAGGGLAGIAWETGVLAGIADAAPDTASKLVNSDVLLGTSAGSAVAAQIGSGADLDELYARQTAEESHEIDSGVTVDDITAVFLTALGAPGSTRERLQRIGTIALSAQTVPESVRRTVIAHRLPSLDWPDRDLRITAIDTGTGELVVFTRRSGVAVVDAVAASCAVPGAWPPVTIDGRRYMDGGVGSTVHMAVAQDCDAAVVLVPAGENAPSPFGDGTAAEIAEFPGRTFAVFADDDALAAFGRNPLDPACRQPSAVAGRAQGRRVAAAITEFLTG</sequence>
<evidence type="ECO:0000259" key="5">
    <source>
        <dbReference type="PROSITE" id="PS51635"/>
    </source>
</evidence>
<dbReference type="InterPro" id="IPR050301">
    <property type="entry name" value="NTE"/>
</dbReference>
<feature type="short sequence motif" description="GXSXG" evidence="4">
    <location>
        <begin position="44"/>
        <end position="48"/>
    </location>
</feature>
<dbReference type="RefSeq" id="WP_073858020.1">
    <property type="nucleotide sequence ID" value="NZ_BAAATC010000004.1"/>
</dbReference>
<evidence type="ECO:0000256" key="1">
    <source>
        <dbReference type="ARBA" id="ARBA00022801"/>
    </source>
</evidence>
<feature type="short sequence motif" description="DGA/G" evidence="4">
    <location>
        <begin position="188"/>
        <end position="190"/>
    </location>
</feature>
<feature type="active site" description="Proton acceptor" evidence="4">
    <location>
        <position position="188"/>
    </location>
</feature>
<evidence type="ECO:0000313" key="8">
    <source>
        <dbReference type="Proteomes" id="UP000191039"/>
    </source>
</evidence>
<dbReference type="STRING" id="1801.BRW64_19130"/>
<dbReference type="GO" id="GO:0016787">
    <property type="term" value="F:hydrolase activity"/>
    <property type="evidence" value="ECO:0007669"/>
    <property type="project" value="UniProtKB-UniRule"/>
</dbReference>
<dbReference type="Gene3D" id="3.40.1090.10">
    <property type="entry name" value="Cytosolic phospholipase A2 catalytic domain"/>
    <property type="match status" value="2"/>
</dbReference>
<dbReference type="EMBL" id="MIJD01000383">
    <property type="protein sequence ID" value="OPE47143.1"/>
    <property type="molecule type" value="Genomic_DNA"/>
</dbReference>
<organism evidence="6 8">
    <name type="scientific">Mycolicibacterium diernhoferi</name>
    <dbReference type="NCBI Taxonomy" id="1801"/>
    <lineage>
        <taxon>Bacteria</taxon>
        <taxon>Bacillati</taxon>
        <taxon>Actinomycetota</taxon>
        <taxon>Actinomycetes</taxon>
        <taxon>Mycobacteriales</taxon>
        <taxon>Mycobacteriaceae</taxon>
        <taxon>Mycolicibacterium</taxon>
    </lineage>
</organism>
<feature type="short sequence motif" description="GXGXXG" evidence="4">
    <location>
        <begin position="9"/>
        <end position="14"/>
    </location>
</feature>
<reference evidence="6 8" key="1">
    <citation type="submission" date="2016-09" db="EMBL/GenBank/DDBJ databases">
        <title>genome sequences of unsequenced Mycobacteria.</title>
        <authorList>
            <person name="Greninger A.L."/>
            <person name="Jerome K.R."/>
            <person name="Mcnair B."/>
            <person name="Wallis C."/>
            <person name="Fang F."/>
        </authorList>
    </citation>
    <scope>NUCLEOTIDE SEQUENCE [LARGE SCALE GENOMIC DNA]</scope>
    <source>
        <strain evidence="6 8">BM1</strain>
    </source>
</reference>
<reference evidence="7 9" key="2">
    <citation type="submission" date="2017-10" db="EMBL/GenBank/DDBJ databases">
        <title>The new phylogeny of genus Mycobacterium.</title>
        <authorList>
            <person name="Tortoli E."/>
            <person name="Trovato A."/>
            <person name="Cirillo D.M."/>
        </authorList>
    </citation>
    <scope>NUCLEOTIDE SEQUENCE [LARGE SCALE GENOMIC DNA]</scope>
    <source>
        <strain evidence="7 9">IP141170001</strain>
    </source>
</reference>
<dbReference type="AlphaFoldDB" id="A0A1Q4H9I4"/>
<gene>
    <name evidence="6" type="ORF">BV510_25415</name>
    <name evidence="7" type="ORF">CRI78_19595</name>
</gene>
<evidence type="ECO:0000256" key="4">
    <source>
        <dbReference type="PROSITE-ProRule" id="PRU01161"/>
    </source>
</evidence>
<evidence type="ECO:0000313" key="6">
    <source>
        <dbReference type="EMBL" id="OPE47143.1"/>
    </source>
</evidence>
<protein>
    <submittedName>
        <fullName evidence="6">Patatin</fullName>
    </submittedName>
</protein>
<dbReference type="SUPFAM" id="SSF52151">
    <property type="entry name" value="FabD/lysophospholipase-like"/>
    <property type="match status" value="1"/>
</dbReference>
<keyword evidence="1 4" id="KW-0378">Hydrolase</keyword>
<dbReference type="InterPro" id="IPR002641">
    <property type="entry name" value="PNPLA_dom"/>
</dbReference>
<evidence type="ECO:0000313" key="7">
    <source>
        <dbReference type="EMBL" id="PEG52837.1"/>
    </source>
</evidence>
<feature type="active site" description="Nucleophile" evidence="4">
    <location>
        <position position="46"/>
    </location>
</feature>
<dbReference type="Pfam" id="PF01734">
    <property type="entry name" value="Patatin"/>
    <property type="match status" value="1"/>
</dbReference>
<dbReference type="InterPro" id="IPR016035">
    <property type="entry name" value="Acyl_Trfase/lysoPLipase"/>
</dbReference>
<proteinExistence type="predicted"/>
<dbReference type="Proteomes" id="UP000191039">
    <property type="component" value="Unassembled WGS sequence"/>
</dbReference>
<dbReference type="GO" id="GO:0016042">
    <property type="term" value="P:lipid catabolic process"/>
    <property type="evidence" value="ECO:0007669"/>
    <property type="project" value="UniProtKB-UniRule"/>
</dbReference>
<keyword evidence="2 4" id="KW-0442">Lipid degradation</keyword>
<dbReference type="PANTHER" id="PTHR14226">
    <property type="entry name" value="NEUROPATHY TARGET ESTERASE/SWISS CHEESE D.MELANOGASTER"/>
    <property type="match status" value="1"/>
</dbReference>
<dbReference type="Proteomes" id="UP000220340">
    <property type="component" value="Unassembled WGS sequence"/>
</dbReference>
<accession>A0A1Q4H9I4</accession>
<feature type="domain" description="PNPLA" evidence="5">
    <location>
        <begin position="5"/>
        <end position="201"/>
    </location>
</feature>
<keyword evidence="9" id="KW-1185">Reference proteome</keyword>
<evidence type="ECO:0000256" key="3">
    <source>
        <dbReference type="ARBA" id="ARBA00023098"/>
    </source>
</evidence>
<dbReference type="PROSITE" id="PS51635">
    <property type="entry name" value="PNPLA"/>
    <property type="match status" value="1"/>
</dbReference>
<dbReference type="EMBL" id="PDCR01000026">
    <property type="protein sequence ID" value="PEG52837.1"/>
    <property type="molecule type" value="Genomic_DNA"/>
</dbReference>
<evidence type="ECO:0000313" key="9">
    <source>
        <dbReference type="Proteomes" id="UP000220340"/>
    </source>
</evidence>
<keyword evidence="3 4" id="KW-0443">Lipid metabolism</keyword>
<dbReference type="PANTHER" id="PTHR14226:SF57">
    <property type="entry name" value="BLR7027 PROTEIN"/>
    <property type="match status" value="1"/>
</dbReference>
<name>A0A1Q4H9I4_9MYCO</name>
<comment type="caution">
    <text evidence="6">The sequence shown here is derived from an EMBL/GenBank/DDBJ whole genome shotgun (WGS) entry which is preliminary data.</text>
</comment>
<dbReference type="OrthoDB" id="2339873at2"/>
<evidence type="ECO:0000256" key="2">
    <source>
        <dbReference type="ARBA" id="ARBA00022963"/>
    </source>
</evidence>